<evidence type="ECO:0000256" key="1">
    <source>
        <dbReference type="SAM" id="Phobius"/>
    </source>
</evidence>
<name>D9QLX8_BRESC</name>
<evidence type="ECO:0000313" key="3">
    <source>
        <dbReference type="Proteomes" id="UP000002696"/>
    </source>
</evidence>
<keyword evidence="3" id="KW-1185">Reference proteome</keyword>
<evidence type="ECO:0000313" key="2">
    <source>
        <dbReference type="EMBL" id="ADL00062.1"/>
    </source>
</evidence>
<dbReference type="Proteomes" id="UP000002696">
    <property type="component" value="Chromosome"/>
</dbReference>
<organism evidence="2 3">
    <name type="scientific">Brevundimonas subvibrioides (strain ATCC 15264 / DSM 4735 / LMG 14903 / NBRC 16000 / CB 81)</name>
    <name type="common">Caulobacter subvibrioides</name>
    <dbReference type="NCBI Taxonomy" id="633149"/>
    <lineage>
        <taxon>Bacteria</taxon>
        <taxon>Pseudomonadati</taxon>
        <taxon>Pseudomonadota</taxon>
        <taxon>Alphaproteobacteria</taxon>
        <taxon>Caulobacterales</taxon>
        <taxon>Caulobacteraceae</taxon>
        <taxon>Brevundimonas</taxon>
    </lineage>
</organism>
<gene>
    <name evidence="2" type="ordered locus">Bresu_0747</name>
</gene>
<keyword evidence="1" id="KW-0812">Transmembrane</keyword>
<dbReference type="EMBL" id="CP002102">
    <property type="protein sequence ID" value="ADL00062.1"/>
    <property type="molecule type" value="Genomic_DNA"/>
</dbReference>
<dbReference type="InParanoid" id="D9QLX8"/>
<dbReference type="HOGENOM" id="CLU_3150237_0_0_5"/>
<keyword evidence="2" id="KW-0675">Receptor</keyword>
<sequence length="48" mass="5037">MPASAIPFVGAIITFFAFFIVTVGGAAAWTALPRGRHPNAGLRSDHIL</sequence>
<feature type="transmembrane region" description="Helical" evidence="1">
    <location>
        <begin position="6"/>
        <end position="32"/>
    </location>
</feature>
<reference evidence="3" key="1">
    <citation type="journal article" date="2011" name="J. Bacteriol.">
        <title>Genome sequences of eight morphologically diverse alphaproteobacteria.</title>
        <authorList>
            <consortium name="US DOE Joint Genome Institute"/>
            <person name="Brown P.J."/>
            <person name="Kysela D.T."/>
            <person name="Buechlein A."/>
            <person name="Hemmerich C."/>
            <person name="Brun Y.V."/>
        </authorList>
    </citation>
    <scope>NUCLEOTIDE SEQUENCE [LARGE SCALE GENOMIC DNA]</scope>
    <source>
        <strain evidence="3">ATCC 15264 / DSM 4735 / LMG 14903 / NBRC 16000 / CB 81</strain>
    </source>
</reference>
<keyword evidence="1" id="KW-1133">Transmembrane helix</keyword>
<accession>D9QLX8</accession>
<keyword evidence="1" id="KW-0472">Membrane</keyword>
<protein>
    <submittedName>
        <fullName evidence="2">Fc of IgG, receptor, transporter, alpha-like protein</fullName>
    </submittedName>
</protein>
<dbReference type="AlphaFoldDB" id="D9QLX8"/>
<dbReference type="KEGG" id="bsb:Bresu_0747"/>
<dbReference type="STRING" id="633149.Bresu_0747"/>
<dbReference type="RefSeq" id="WP_013268165.1">
    <property type="nucleotide sequence ID" value="NC_014375.1"/>
</dbReference>
<proteinExistence type="predicted"/>